<accession>A0ABV6F702</accession>
<comment type="caution">
    <text evidence="2">The sequence shown here is derived from an EMBL/GenBank/DDBJ whole genome shotgun (WGS) entry which is preliminary data.</text>
</comment>
<proteinExistence type="predicted"/>
<sequence>MAGNNMAGNNALPDGGGSPAAAGAALPLDGITVMDLSRALAGPYCTALLGDLGADIIKVESAKGGDSTRSWPPFEDEHSLYFDSTNRNKQSIAVDFYSEQGRTLLWDLAVQADVLVENFRPGVLATMGLDPDRLRLVNPGLVIASVSGFGTVGPLAQAAGLDQVAQGMSGLMSVTGPDADSPTRVGVPVMDIYAGVFTAVGICASLAGRAGNGGEGHQVGTSLLEAGLAVSAFQGQNYLSTGAVPVPQGNNHPVLSPYGVFRTADIPAIIAVGNQAHWQKFCGIIGAPELEEDPRFALGRDRSEHRAELTELIEQKLVHRPGLDWIESFRAAGIPTGPIYTYAQAFEDPQVQALDMVQTVQRLDGSALPLLRGPLSIDGTAAGVRKAPPALGEDTRSVLENLGLDEGQIAGLVEAGIVQEHAVEAARS</sequence>
<evidence type="ECO:0000256" key="1">
    <source>
        <dbReference type="ARBA" id="ARBA00022679"/>
    </source>
</evidence>
<organism evidence="2 3">
    <name type="scientific">Citricoccus parietis</name>
    <dbReference type="NCBI Taxonomy" id="592307"/>
    <lineage>
        <taxon>Bacteria</taxon>
        <taxon>Bacillati</taxon>
        <taxon>Actinomycetota</taxon>
        <taxon>Actinomycetes</taxon>
        <taxon>Micrococcales</taxon>
        <taxon>Micrococcaceae</taxon>
        <taxon>Citricoccus</taxon>
    </lineage>
</organism>
<protein>
    <submittedName>
        <fullName evidence="2">CaiB/BaiF CoA transferase family protein</fullName>
    </submittedName>
</protein>
<dbReference type="PANTHER" id="PTHR48207">
    <property type="entry name" value="SUCCINATE--HYDROXYMETHYLGLUTARATE COA-TRANSFERASE"/>
    <property type="match status" value="1"/>
</dbReference>
<keyword evidence="1 2" id="KW-0808">Transferase</keyword>
<dbReference type="GO" id="GO:0016740">
    <property type="term" value="F:transferase activity"/>
    <property type="evidence" value="ECO:0007669"/>
    <property type="project" value="UniProtKB-KW"/>
</dbReference>
<name>A0ABV6F702_9MICC</name>
<dbReference type="Pfam" id="PF02515">
    <property type="entry name" value="CoA_transf_3"/>
    <property type="match status" value="1"/>
</dbReference>
<evidence type="ECO:0000313" key="3">
    <source>
        <dbReference type="Proteomes" id="UP001589766"/>
    </source>
</evidence>
<gene>
    <name evidence="2" type="ORF">ACFFIO_12455</name>
</gene>
<dbReference type="InterPro" id="IPR003673">
    <property type="entry name" value="CoA-Trfase_fam_III"/>
</dbReference>
<dbReference type="Proteomes" id="UP001589766">
    <property type="component" value="Unassembled WGS sequence"/>
</dbReference>
<dbReference type="InterPro" id="IPR044855">
    <property type="entry name" value="CoA-Trfase_III_dom3_sf"/>
</dbReference>
<dbReference type="RefSeq" id="WP_236558086.1">
    <property type="nucleotide sequence ID" value="NZ_JBHLWH010000034.1"/>
</dbReference>
<dbReference type="Gene3D" id="3.40.50.10540">
    <property type="entry name" value="Crotonobetainyl-coa:carnitine coa-transferase, domain 1"/>
    <property type="match status" value="1"/>
</dbReference>
<dbReference type="InterPro" id="IPR050483">
    <property type="entry name" value="CoA-transferase_III_domain"/>
</dbReference>
<keyword evidence="3" id="KW-1185">Reference proteome</keyword>
<dbReference type="Gene3D" id="3.30.1540.10">
    <property type="entry name" value="formyl-coa transferase, domain 3"/>
    <property type="match status" value="1"/>
</dbReference>
<dbReference type="PANTHER" id="PTHR48207:SF3">
    <property type="entry name" value="SUCCINATE--HYDROXYMETHYLGLUTARATE COA-TRANSFERASE"/>
    <property type="match status" value="1"/>
</dbReference>
<dbReference type="InterPro" id="IPR023606">
    <property type="entry name" value="CoA-Trfase_III_dom_1_sf"/>
</dbReference>
<reference evidence="2 3" key="1">
    <citation type="submission" date="2024-09" db="EMBL/GenBank/DDBJ databases">
        <authorList>
            <person name="Sun Q."/>
            <person name="Mori K."/>
        </authorList>
    </citation>
    <scope>NUCLEOTIDE SEQUENCE [LARGE SCALE GENOMIC DNA]</scope>
    <source>
        <strain evidence="2 3">CCM 7609</strain>
    </source>
</reference>
<dbReference type="EMBL" id="JBHLWH010000034">
    <property type="protein sequence ID" value="MFC0249307.1"/>
    <property type="molecule type" value="Genomic_DNA"/>
</dbReference>
<evidence type="ECO:0000313" key="2">
    <source>
        <dbReference type="EMBL" id="MFC0249307.1"/>
    </source>
</evidence>
<dbReference type="SUPFAM" id="SSF89796">
    <property type="entry name" value="CoA-transferase family III (CaiB/BaiF)"/>
    <property type="match status" value="1"/>
</dbReference>